<reference evidence="2" key="1">
    <citation type="submission" date="2018-05" db="EMBL/GenBank/DDBJ databases">
        <title>Draft genome of Mucuna pruriens seed.</title>
        <authorList>
            <person name="Nnadi N.E."/>
            <person name="Vos R."/>
            <person name="Hasami M.H."/>
            <person name="Devisetty U.K."/>
            <person name="Aguiy J.C."/>
        </authorList>
    </citation>
    <scope>NUCLEOTIDE SEQUENCE [LARGE SCALE GENOMIC DNA]</scope>
    <source>
        <strain evidence="2">JCA_2017</strain>
    </source>
</reference>
<keyword evidence="3" id="KW-1185">Reference proteome</keyword>
<sequence length="120" mass="13958">MPLIVFIFFLDVPLSADLKNLVIFNLYLHILLLQPGNISLEHMRFWSLLPVHLGAHKRRIFRERKILEGVPHVQRERVGNVAPSTTEETWDQDAPENSKTFRTCLHDPVGSRYCWALGRN</sequence>
<dbReference type="Proteomes" id="UP000257109">
    <property type="component" value="Unassembled WGS sequence"/>
</dbReference>
<proteinExistence type="predicted"/>
<evidence type="ECO:0000313" key="2">
    <source>
        <dbReference type="EMBL" id="RDX74315.1"/>
    </source>
</evidence>
<feature type="non-terminal residue" evidence="2">
    <location>
        <position position="1"/>
    </location>
</feature>
<dbReference type="AlphaFoldDB" id="A0A371F7Q7"/>
<dbReference type="EMBL" id="QJKJ01010218">
    <property type="protein sequence ID" value="RDX74315.1"/>
    <property type="molecule type" value="Genomic_DNA"/>
</dbReference>
<evidence type="ECO:0000256" key="1">
    <source>
        <dbReference type="SAM" id="SignalP"/>
    </source>
</evidence>
<keyword evidence="1" id="KW-0732">Signal</keyword>
<organism evidence="2 3">
    <name type="scientific">Mucuna pruriens</name>
    <name type="common">Velvet bean</name>
    <name type="synonym">Dolichos pruriens</name>
    <dbReference type="NCBI Taxonomy" id="157652"/>
    <lineage>
        <taxon>Eukaryota</taxon>
        <taxon>Viridiplantae</taxon>
        <taxon>Streptophyta</taxon>
        <taxon>Embryophyta</taxon>
        <taxon>Tracheophyta</taxon>
        <taxon>Spermatophyta</taxon>
        <taxon>Magnoliopsida</taxon>
        <taxon>eudicotyledons</taxon>
        <taxon>Gunneridae</taxon>
        <taxon>Pentapetalae</taxon>
        <taxon>rosids</taxon>
        <taxon>fabids</taxon>
        <taxon>Fabales</taxon>
        <taxon>Fabaceae</taxon>
        <taxon>Papilionoideae</taxon>
        <taxon>50 kb inversion clade</taxon>
        <taxon>NPAAA clade</taxon>
        <taxon>indigoferoid/millettioid clade</taxon>
        <taxon>Phaseoleae</taxon>
        <taxon>Mucuna</taxon>
    </lineage>
</organism>
<feature type="signal peptide" evidence="1">
    <location>
        <begin position="1"/>
        <end position="16"/>
    </location>
</feature>
<evidence type="ECO:0000313" key="3">
    <source>
        <dbReference type="Proteomes" id="UP000257109"/>
    </source>
</evidence>
<feature type="chain" id="PRO_5016738264" evidence="1">
    <location>
        <begin position="17"/>
        <end position="120"/>
    </location>
</feature>
<comment type="caution">
    <text evidence="2">The sequence shown here is derived from an EMBL/GenBank/DDBJ whole genome shotgun (WGS) entry which is preliminary data.</text>
</comment>
<protein>
    <submittedName>
        <fullName evidence="2">Uncharacterized protein</fullName>
    </submittedName>
</protein>
<accession>A0A371F7Q7</accession>
<name>A0A371F7Q7_MUCPR</name>
<gene>
    <name evidence="2" type="ORF">CR513_45962</name>
</gene>